<keyword evidence="4" id="KW-1185">Reference proteome</keyword>
<feature type="compositionally biased region" description="Basic and acidic residues" evidence="1">
    <location>
        <begin position="36"/>
        <end position="48"/>
    </location>
</feature>
<feature type="region of interest" description="Disordered" evidence="1">
    <location>
        <begin position="36"/>
        <end position="118"/>
    </location>
</feature>
<evidence type="ECO:0000313" key="4">
    <source>
        <dbReference type="Proteomes" id="UP000835052"/>
    </source>
</evidence>
<feature type="domain" description="Transcription factor CBF/NF-Y/archaeal histone" evidence="2">
    <location>
        <begin position="124"/>
        <end position="186"/>
    </location>
</feature>
<reference evidence="3" key="1">
    <citation type="submission" date="2020-10" db="EMBL/GenBank/DDBJ databases">
        <authorList>
            <person name="Kikuchi T."/>
        </authorList>
    </citation>
    <scope>NUCLEOTIDE SEQUENCE</scope>
    <source>
        <strain evidence="3">NKZ352</strain>
    </source>
</reference>
<dbReference type="Pfam" id="PF00808">
    <property type="entry name" value="CBFD_NFYB_HMF"/>
    <property type="match status" value="1"/>
</dbReference>
<proteinExistence type="predicted"/>
<comment type="caution">
    <text evidence="3">The sequence shown here is derived from an EMBL/GenBank/DDBJ whole genome shotgun (WGS) entry which is preliminary data.</text>
</comment>
<dbReference type="AlphaFoldDB" id="A0A8S1HJE5"/>
<dbReference type="Proteomes" id="UP000835052">
    <property type="component" value="Unassembled WGS sequence"/>
</dbReference>
<name>A0A8S1HJE5_9PELO</name>
<evidence type="ECO:0000313" key="3">
    <source>
        <dbReference type="EMBL" id="CAD6194548.1"/>
    </source>
</evidence>
<feature type="compositionally biased region" description="Low complexity" evidence="1">
    <location>
        <begin position="49"/>
        <end position="77"/>
    </location>
</feature>
<dbReference type="InterPro" id="IPR009072">
    <property type="entry name" value="Histone-fold"/>
</dbReference>
<evidence type="ECO:0000259" key="2">
    <source>
        <dbReference type="Pfam" id="PF00808"/>
    </source>
</evidence>
<dbReference type="GO" id="GO:0003677">
    <property type="term" value="F:DNA binding"/>
    <property type="evidence" value="ECO:0007669"/>
    <property type="project" value="InterPro"/>
</dbReference>
<dbReference type="InterPro" id="IPR003958">
    <property type="entry name" value="CBFA_NFYB_domain"/>
</dbReference>
<protein>
    <recommendedName>
        <fullName evidence="2">Transcription factor CBF/NF-Y/archaeal histone domain-containing protein</fullName>
    </recommendedName>
</protein>
<gene>
    <name evidence="3" type="ORF">CAUJ_LOCUS10467</name>
</gene>
<evidence type="ECO:0000256" key="1">
    <source>
        <dbReference type="SAM" id="MobiDB-lite"/>
    </source>
</evidence>
<dbReference type="Gene3D" id="1.10.20.10">
    <property type="entry name" value="Histone, subunit A"/>
    <property type="match status" value="1"/>
</dbReference>
<dbReference type="SUPFAM" id="SSF47113">
    <property type="entry name" value="Histone-fold"/>
    <property type="match status" value="1"/>
</dbReference>
<feature type="compositionally biased region" description="Basic and acidic residues" evidence="1">
    <location>
        <begin position="91"/>
        <end position="107"/>
    </location>
</feature>
<dbReference type="EMBL" id="CAJGYM010000045">
    <property type="protein sequence ID" value="CAD6194548.1"/>
    <property type="molecule type" value="Genomic_DNA"/>
</dbReference>
<organism evidence="3 4">
    <name type="scientific">Caenorhabditis auriculariae</name>
    <dbReference type="NCBI Taxonomy" id="2777116"/>
    <lineage>
        <taxon>Eukaryota</taxon>
        <taxon>Metazoa</taxon>
        <taxon>Ecdysozoa</taxon>
        <taxon>Nematoda</taxon>
        <taxon>Chromadorea</taxon>
        <taxon>Rhabditida</taxon>
        <taxon>Rhabditina</taxon>
        <taxon>Rhabditomorpha</taxon>
        <taxon>Rhabditoidea</taxon>
        <taxon>Rhabditidae</taxon>
        <taxon>Peloderinae</taxon>
        <taxon>Caenorhabditis</taxon>
    </lineage>
</organism>
<accession>A0A8S1HJE5</accession>
<sequence>MLILVMTLISWKNVKVVLGRVQQEIRATFLTMARRKNESPRMRSRLDISADSGNSSFSSSSNSSPRSTRSPSPSASDYDSGLDDDSVTTDQEEHSSRSDFPKTPETSRKRKSSSITSGEELKGIPFATMKRIAQQYGSSHRFTAGAINCLRQVADEEIQRLLVKAAVCARFSGHKTVGLQDMKLVLLLQQL</sequence>
<dbReference type="GO" id="GO:0046982">
    <property type="term" value="F:protein heterodimerization activity"/>
    <property type="evidence" value="ECO:0007669"/>
    <property type="project" value="InterPro"/>
</dbReference>